<dbReference type="Pfam" id="PF03311">
    <property type="entry name" value="Cornichon"/>
    <property type="match status" value="1"/>
</dbReference>
<evidence type="ECO:0000256" key="2">
    <source>
        <dbReference type="SAM" id="SignalP"/>
    </source>
</evidence>
<dbReference type="GO" id="GO:0016192">
    <property type="term" value="P:vesicle-mediated transport"/>
    <property type="evidence" value="ECO:0007669"/>
    <property type="project" value="InterPro"/>
</dbReference>
<keyword evidence="1 3" id="KW-0812">Transmembrane</keyword>
<accession>A0A4Q9L8C8</accession>
<protein>
    <submittedName>
        <fullName evidence="3">Putative cornichon transmembrane protein</fullName>
    </submittedName>
</protein>
<evidence type="ECO:0000256" key="1">
    <source>
        <dbReference type="SAM" id="Phobius"/>
    </source>
</evidence>
<dbReference type="AlphaFoldDB" id="A0A4Q9L8C8"/>
<dbReference type="EMBL" id="PITJ01000206">
    <property type="protein sequence ID" value="TBU03948.1"/>
    <property type="molecule type" value="Genomic_DNA"/>
</dbReference>
<keyword evidence="1" id="KW-0472">Membrane</keyword>
<organism evidence="3 4">
    <name type="scientific">Hamiltosporidium tvaerminnensis</name>
    <dbReference type="NCBI Taxonomy" id="1176355"/>
    <lineage>
        <taxon>Eukaryota</taxon>
        <taxon>Fungi</taxon>
        <taxon>Fungi incertae sedis</taxon>
        <taxon>Microsporidia</taxon>
        <taxon>Dubosqiidae</taxon>
        <taxon>Hamiltosporidium</taxon>
    </lineage>
</organism>
<feature type="signal peptide" evidence="2">
    <location>
        <begin position="1"/>
        <end position="26"/>
    </location>
</feature>
<dbReference type="VEuPathDB" id="MicrosporidiaDB:CWI37_0206p0010"/>
<dbReference type="Proteomes" id="UP000292362">
    <property type="component" value="Unassembled WGS sequence"/>
</dbReference>
<evidence type="ECO:0000313" key="4">
    <source>
        <dbReference type="Proteomes" id="UP000292362"/>
    </source>
</evidence>
<keyword evidence="1" id="KW-1133">Transmembrane helix</keyword>
<dbReference type="SMART" id="SM01398">
    <property type="entry name" value="Cornichon"/>
    <property type="match status" value="1"/>
</dbReference>
<name>A0A4Q9L8C8_9MICR</name>
<dbReference type="InterPro" id="IPR003377">
    <property type="entry name" value="Cornichon"/>
</dbReference>
<evidence type="ECO:0000313" key="3">
    <source>
        <dbReference type="EMBL" id="TBU03948.1"/>
    </source>
</evidence>
<gene>
    <name evidence="3" type="ORF">CWI37_0206p0010</name>
</gene>
<comment type="caution">
    <text evidence="3">The sequence shown here is derived from an EMBL/GenBank/DDBJ whole genome shotgun (WGS) entry which is preliminary data.</text>
</comment>
<sequence>MVILIIFIGLCLTTTLFVCELQKAEAIINFEQKTVSTYDTSNRINNLSKLEFILLIILCVVQIYKILSFSFVVGVCVLVVEIYKRSKNECFISPLDLFDVKQEKKMEVYCKMGCYLYLFFYYIYQVCIFFSRKIK</sequence>
<feature type="chain" id="PRO_5020377004" evidence="2">
    <location>
        <begin position="27"/>
        <end position="135"/>
    </location>
</feature>
<feature type="transmembrane region" description="Helical" evidence="1">
    <location>
        <begin position="50"/>
        <end position="80"/>
    </location>
</feature>
<keyword evidence="2" id="KW-0732">Signal</keyword>
<reference evidence="3 4" key="1">
    <citation type="submission" date="2017-12" db="EMBL/GenBank/DDBJ databases">
        <authorList>
            <person name="Pombert J.-F."/>
            <person name="Haag K.L."/>
            <person name="Ebert D."/>
        </authorList>
    </citation>
    <scope>NUCLEOTIDE SEQUENCE [LARGE SCALE GENOMIC DNA]</scope>
    <source>
        <strain evidence="3">FI-OER-3-3</strain>
    </source>
</reference>
<proteinExistence type="predicted"/>
<feature type="transmembrane region" description="Helical" evidence="1">
    <location>
        <begin position="114"/>
        <end position="131"/>
    </location>
</feature>